<feature type="active site" description="Nucleophile" evidence="1">
    <location>
        <position position="88"/>
    </location>
</feature>
<dbReference type="ESTHER" id="coppd-b5y789">
    <property type="family name" value="CarbLipBact_2"/>
</dbReference>
<feature type="domain" description="Serine aminopeptidase S33" evidence="3">
    <location>
        <begin position="153"/>
        <end position="222"/>
    </location>
</feature>
<dbReference type="EC" id="3.1.1.23" evidence="4"/>
<evidence type="ECO:0000256" key="2">
    <source>
        <dbReference type="PIRSR" id="PIRSR017388-2"/>
    </source>
</evidence>
<dbReference type="PANTHER" id="PTHR11614">
    <property type="entry name" value="PHOSPHOLIPASE-RELATED"/>
    <property type="match status" value="1"/>
</dbReference>
<dbReference type="Proteomes" id="UP000001732">
    <property type="component" value="Chromosome"/>
</dbReference>
<dbReference type="Pfam" id="PF12146">
    <property type="entry name" value="Hydrolase_4"/>
    <property type="match status" value="2"/>
</dbReference>
<keyword evidence="5" id="KW-1185">Reference proteome</keyword>
<dbReference type="AlphaFoldDB" id="B5Y789"/>
<dbReference type="InterPro" id="IPR051044">
    <property type="entry name" value="MAG_DAG_Lipase"/>
</dbReference>
<reference evidence="4 5" key="2">
    <citation type="journal article" date="2014" name="Genome Announc.">
        <title>Complete Genome Sequence of Coprothermobacter proteolyticus DSM 5265.</title>
        <authorList>
            <person name="Alexiev A."/>
            <person name="Coil D.A."/>
            <person name="Badger J.H."/>
            <person name="Enticknap J."/>
            <person name="Ward N."/>
            <person name="Robb F.T."/>
            <person name="Eisen J.A."/>
        </authorList>
    </citation>
    <scope>NUCLEOTIDE SEQUENCE [LARGE SCALE GENOMIC DNA]</scope>
    <source>
        <strain evidence="5">ATCC 35245 / DSM 5265 / OCM 4 / BT</strain>
    </source>
</reference>
<gene>
    <name evidence="4" type="ordered locus">COPRO5265_0268</name>
</gene>
<evidence type="ECO:0000313" key="5">
    <source>
        <dbReference type="Proteomes" id="UP000001732"/>
    </source>
</evidence>
<dbReference type="GO" id="GO:0047372">
    <property type="term" value="F:monoacylglycerol lipase activity"/>
    <property type="evidence" value="ECO:0007669"/>
    <property type="project" value="UniProtKB-EC"/>
</dbReference>
<feature type="binding site" evidence="2">
    <location>
        <position position="89"/>
    </location>
    <ligand>
        <name>substrate</name>
    </ligand>
</feature>
<evidence type="ECO:0000256" key="1">
    <source>
        <dbReference type="PIRSR" id="PIRSR017388-1"/>
    </source>
</evidence>
<dbReference type="MEROPS" id="S09.946"/>
<dbReference type="InterPro" id="IPR022742">
    <property type="entry name" value="Hydrolase_4"/>
</dbReference>
<sequence length="240" mass="27148">MEEAFFKEGNDVGVLVIHGFTGSPGSMRDLAQFYADQGFTVALPRLAGHGTTPEDLEKRKYQEWIEDVEKAYEWLKERTSKRFVTGLSMGGTLTLYMGEKHKDITGLITINAAVRMPNETSMLILGSLGIPRFAKGVGSDIKKGIKEPAYELTPIRATKQLALLLRLVRNNIKDVDQPILIFSSKEDHVVPPENQRWIYENVSSQTKELVTLENSYHVATMDYDLELIEQKSLEFIQKLL</sequence>
<feature type="binding site" evidence="2">
    <location>
        <position position="20"/>
    </location>
    <ligand>
        <name>substrate</name>
    </ligand>
</feature>
<name>B5Y789_COPPD</name>
<dbReference type="RefSeq" id="WP_012544121.1">
    <property type="nucleotide sequence ID" value="NC_011295.1"/>
</dbReference>
<protein>
    <submittedName>
        <fullName evidence="4">Thermostable monoacylglycerol lipase (Mglp)</fullName>
        <ecNumber evidence="4">3.1.1.23</ecNumber>
    </submittedName>
</protein>
<accession>B5Y789</accession>
<feature type="active site" description="Charge relay system" evidence="1">
    <location>
        <position position="187"/>
    </location>
</feature>
<organism evidence="4 5">
    <name type="scientific">Coprothermobacter proteolyticus (strain ATCC 35245 / DSM 5265 / OCM 4 / BT)</name>
    <dbReference type="NCBI Taxonomy" id="309798"/>
    <lineage>
        <taxon>Bacteria</taxon>
        <taxon>Pseudomonadati</taxon>
        <taxon>Coprothermobacterota</taxon>
        <taxon>Coprothermobacteria</taxon>
        <taxon>Coprothermobacterales</taxon>
        <taxon>Coprothermobacteraceae</taxon>
        <taxon>Coprothermobacter</taxon>
    </lineage>
</organism>
<dbReference type="STRING" id="309798.COPRO5265_0268"/>
<feature type="domain" description="Serine aminopeptidase S33" evidence="3">
    <location>
        <begin position="14"/>
        <end position="120"/>
    </location>
</feature>
<dbReference type="InterPro" id="IPR029058">
    <property type="entry name" value="AB_hydrolase_fold"/>
</dbReference>
<dbReference type="Gene3D" id="3.40.50.1820">
    <property type="entry name" value="alpha/beta hydrolase"/>
    <property type="match status" value="1"/>
</dbReference>
<dbReference type="SUPFAM" id="SSF53474">
    <property type="entry name" value="alpha/beta-Hydrolases"/>
    <property type="match status" value="1"/>
</dbReference>
<reference evidence="5" key="1">
    <citation type="submission" date="2008-08" db="EMBL/GenBank/DDBJ databases">
        <title>The complete genome sequence of Coprothermobacter proteolyticus strain ATCC 5245 / DSM 5265 / BT.</title>
        <authorList>
            <person name="Dodson R.J."/>
            <person name="Durkin A.S."/>
            <person name="Wu M."/>
            <person name="Eisen J."/>
            <person name="Sutton G."/>
        </authorList>
    </citation>
    <scope>NUCLEOTIDE SEQUENCE [LARGE SCALE GENOMIC DNA]</scope>
    <source>
        <strain evidence="5">ATCC 35245 / DSM 5265 / OCM 4 / BT</strain>
    </source>
</reference>
<dbReference type="HOGENOM" id="CLU_076594_0_0_9"/>
<dbReference type="EMBL" id="CP001145">
    <property type="protein sequence ID" value="ACI17469.1"/>
    <property type="molecule type" value="Genomic_DNA"/>
</dbReference>
<evidence type="ECO:0000259" key="3">
    <source>
        <dbReference type="Pfam" id="PF12146"/>
    </source>
</evidence>
<dbReference type="InterPro" id="IPR012354">
    <property type="entry name" value="Esterase_lipase"/>
</dbReference>
<feature type="active site" description="Charge relay system" evidence="1">
    <location>
        <position position="217"/>
    </location>
</feature>
<keyword evidence="4" id="KW-0378">Hydrolase</keyword>
<proteinExistence type="predicted"/>
<dbReference type="PIRSF" id="PIRSF017388">
    <property type="entry name" value="Esterase_lipase"/>
    <property type="match status" value="1"/>
</dbReference>
<dbReference type="KEGG" id="cpo:COPRO5265_0268"/>
<dbReference type="eggNOG" id="COG1647">
    <property type="taxonomic scope" value="Bacteria"/>
</dbReference>
<evidence type="ECO:0000313" key="4">
    <source>
        <dbReference type="EMBL" id="ACI17469.1"/>
    </source>
</evidence>
<dbReference type="OrthoDB" id="9786110at2"/>